<dbReference type="AlphaFoldDB" id="A0A0V1FNC4"/>
<protein>
    <submittedName>
        <fullName evidence="2">Uncharacterized protein</fullName>
    </submittedName>
</protein>
<evidence type="ECO:0000313" key="1">
    <source>
        <dbReference type="EMBL" id="KRX88901.1"/>
    </source>
</evidence>
<name>A0A0V1FNC4_TRIPS</name>
<keyword evidence="4" id="KW-1185">Reference proteome</keyword>
<dbReference type="Proteomes" id="UP000054815">
    <property type="component" value="Unassembled WGS sequence"/>
</dbReference>
<reference evidence="3 4" key="1">
    <citation type="submission" date="2015-01" db="EMBL/GenBank/DDBJ databases">
        <title>Evolution of Trichinella species and genotypes.</title>
        <authorList>
            <person name="Korhonen P.K."/>
            <person name="Edoardo P."/>
            <person name="Giuseppe L.R."/>
            <person name="Gasser R.B."/>
        </authorList>
    </citation>
    <scope>NUCLEOTIDE SEQUENCE [LARGE SCALE GENOMIC DNA]</scope>
    <source>
        <strain evidence="1">ISS141</strain>
        <strain evidence="2">ISS470</strain>
    </source>
</reference>
<evidence type="ECO:0000313" key="4">
    <source>
        <dbReference type="Proteomes" id="UP000054995"/>
    </source>
</evidence>
<sequence>MNNVKGPILHPQAISHSEPAALYQPQYQKSIYDWSMNGPVFVHQIPELLSPQKSPADSKLLEALPVR</sequence>
<evidence type="ECO:0000313" key="3">
    <source>
        <dbReference type="Proteomes" id="UP000054815"/>
    </source>
</evidence>
<dbReference type="EMBL" id="JYDT01000054">
    <property type="protein sequence ID" value="KRY87528.1"/>
    <property type="molecule type" value="Genomic_DNA"/>
</dbReference>
<proteinExistence type="predicted"/>
<dbReference type="EMBL" id="JYDU01000216">
    <property type="protein sequence ID" value="KRX88901.1"/>
    <property type="molecule type" value="Genomic_DNA"/>
</dbReference>
<evidence type="ECO:0000313" key="2">
    <source>
        <dbReference type="EMBL" id="KRY87528.1"/>
    </source>
</evidence>
<accession>A0A0V1FNC4</accession>
<dbReference type="Proteomes" id="UP000054995">
    <property type="component" value="Unassembled WGS sequence"/>
</dbReference>
<organism evidence="2 4">
    <name type="scientific">Trichinella pseudospiralis</name>
    <name type="common">Parasitic roundworm</name>
    <dbReference type="NCBI Taxonomy" id="6337"/>
    <lineage>
        <taxon>Eukaryota</taxon>
        <taxon>Metazoa</taxon>
        <taxon>Ecdysozoa</taxon>
        <taxon>Nematoda</taxon>
        <taxon>Enoplea</taxon>
        <taxon>Dorylaimia</taxon>
        <taxon>Trichinellida</taxon>
        <taxon>Trichinellidae</taxon>
        <taxon>Trichinella</taxon>
    </lineage>
</organism>
<gene>
    <name evidence="2" type="ORF">T4D_9</name>
    <name evidence="1" type="ORF">T4E_11578</name>
</gene>
<comment type="caution">
    <text evidence="2">The sequence shown here is derived from an EMBL/GenBank/DDBJ whole genome shotgun (WGS) entry which is preliminary data.</text>
</comment>